<comment type="caution">
    <text evidence="2">The sequence shown here is derived from an EMBL/GenBank/DDBJ whole genome shotgun (WGS) entry which is preliminary data.</text>
</comment>
<evidence type="ECO:0000313" key="2">
    <source>
        <dbReference type="EMBL" id="GAA2719685.1"/>
    </source>
</evidence>
<organism evidence="2 3">
    <name type="scientific">Actinocorallia aurantiaca</name>
    <dbReference type="NCBI Taxonomy" id="46204"/>
    <lineage>
        <taxon>Bacteria</taxon>
        <taxon>Bacillati</taxon>
        <taxon>Actinomycetota</taxon>
        <taxon>Actinomycetes</taxon>
        <taxon>Streptosporangiales</taxon>
        <taxon>Thermomonosporaceae</taxon>
        <taxon>Actinocorallia</taxon>
    </lineage>
</organism>
<name>A0ABN3TVA0_9ACTN</name>
<dbReference type="Proteomes" id="UP001501842">
    <property type="component" value="Unassembled WGS sequence"/>
</dbReference>
<feature type="region of interest" description="Disordered" evidence="1">
    <location>
        <begin position="40"/>
        <end position="62"/>
    </location>
</feature>
<gene>
    <name evidence="2" type="ORF">GCM10010439_05940</name>
</gene>
<keyword evidence="3" id="KW-1185">Reference proteome</keyword>
<accession>A0ABN3TVA0</accession>
<proteinExistence type="predicted"/>
<protein>
    <submittedName>
        <fullName evidence="2">Uncharacterized protein</fullName>
    </submittedName>
</protein>
<reference evidence="2 3" key="1">
    <citation type="journal article" date="2019" name="Int. J. Syst. Evol. Microbiol.">
        <title>The Global Catalogue of Microorganisms (GCM) 10K type strain sequencing project: providing services to taxonomists for standard genome sequencing and annotation.</title>
        <authorList>
            <consortium name="The Broad Institute Genomics Platform"/>
            <consortium name="The Broad Institute Genome Sequencing Center for Infectious Disease"/>
            <person name="Wu L."/>
            <person name="Ma J."/>
        </authorList>
    </citation>
    <scope>NUCLEOTIDE SEQUENCE [LARGE SCALE GENOMIC DNA]</scope>
    <source>
        <strain evidence="2 3">JCM 8201</strain>
    </source>
</reference>
<dbReference type="EMBL" id="BAAATZ010000002">
    <property type="protein sequence ID" value="GAA2719685.1"/>
    <property type="molecule type" value="Genomic_DNA"/>
</dbReference>
<sequence>MPAIPGVSIVTSTVRPSTQRSSVIFAPLSAFVYPAVSCSGSATAGAVDSPRTRAAPASTPVADRPNLGSFTLLHAPFSPADSYGYQEVRRNISDTLDSLKHTELQIGTLPTSFHSLLNESGLFYAS</sequence>
<evidence type="ECO:0000313" key="3">
    <source>
        <dbReference type="Proteomes" id="UP001501842"/>
    </source>
</evidence>
<evidence type="ECO:0000256" key="1">
    <source>
        <dbReference type="SAM" id="MobiDB-lite"/>
    </source>
</evidence>